<name>A0A1H3VFC9_9BACT</name>
<organism evidence="2 3">
    <name type="scientific">Arachidicoccus rhizosphaerae</name>
    <dbReference type="NCBI Taxonomy" id="551991"/>
    <lineage>
        <taxon>Bacteria</taxon>
        <taxon>Pseudomonadati</taxon>
        <taxon>Bacteroidota</taxon>
        <taxon>Chitinophagia</taxon>
        <taxon>Chitinophagales</taxon>
        <taxon>Chitinophagaceae</taxon>
        <taxon>Arachidicoccus</taxon>
    </lineage>
</organism>
<evidence type="ECO:0000313" key="2">
    <source>
        <dbReference type="EMBL" id="SDZ73371.1"/>
    </source>
</evidence>
<evidence type="ECO:0000256" key="1">
    <source>
        <dbReference type="SAM" id="MobiDB-lite"/>
    </source>
</evidence>
<reference evidence="2 3" key="1">
    <citation type="submission" date="2016-10" db="EMBL/GenBank/DDBJ databases">
        <authorList>
            <person name="de Groot N.N."/>
        </authorList>
    </citation>
    <scope>NUCLEOTIDE SEQUENCE [LARGE SCALE GENOMIC DNA]</scope>
    <source>
        <strain evidence="2 3">Vu-144</strain>
    </source>
</reference>
<feature type="compositionally biased region" description="Polar residues" evidence="1">
    <location>
        <begin position="28"/>
        <end position="43"/>
    </location>
</feature>
<protein>
    <submittedName>
        <fullName evidence="2">Uncharacterized protein</fullName>
    </submittedName>
</protein>
<evidence type="ECO:0000313" key="3">
    <source>
        <dbReference type="Proteomes" id="UP000199041"/>
    </source>
</evidence>
<dbReference type="AlphaFoldDB" id="A0A1H3VFC9"/>
<keyword evidence="3" id="KW-1185">Reference proteome</keyword>
<gene>
    <name evidence="2" type="ORF">SAMN05192529_10136</name>
</gene>
<feature type="region of interest" description="Disordered" evidence="1">
    <location>
        <begin position="19"/>
        <end position="43"/>
    </location>
</feature>
<dbReference type="EMBL" id="FNQY01000001">
    <property type="protein sequence ID" value="SDZ73371.1"/>
    <property type="molecule type" value="Genomic_DNA"/>
</dbReference>
<proteinExistence type="predicted"/>
<accession>A0A1H3VFC9</accession>
<sequence>MAIALSAMYMSIAACNGTAADSKDKDSTGSQAAQTEQLAGSEQDSVPYKIAENYFVNNSVKDSIPAKITDKATFDQYFGMAATMGAGGEPTPIDFNEQYVIVLNHPTTAQKIELIPLGLIKKDGNIVLSYKQTVGEQLGFTIHPLLILVVNKKDDGNLVLQKQ</sequence>
<dbReference type="Proteomes" id="UP000199041">
    <property type="component" value="Unassembled WGS sequence"/>
</dbReference>